<comment type="subcellular location">
    <subcellularLocation>
        <location evidence="9">Cell membrane</location>
        <topology evidence="9">Peripheral membrane protein</topology>
        <orientation evidence="9">Cytoplasmic side</orientation>
    </subcellularLocation>
    <subcellularLocation>
        <location evidence="9">Cytoplasm</location>
    </subcellularLocation>
</comment>
<comment type="caution">
    <text evidence="11">The sequence shown here is derived from an EMBL/GenBank/DDBJ whole genome shotgun (WGS) entry which is preliminary data.</text>
</comment>
<comment type="subunit">
    <text evidence="9">Part of the signal recognition particle protein translocation system, which is composed of SRP and FtsY.</text>
</comment>
<dbReference type="HAMAP" id="MF_00920">
    <property type="entry name" value="FtsY"/>
    <property type="match status" value="1"/>
</dbReference>
<dbReference type="FunFam" id="3.40.50.300:FF:000053">
    <property type="entry name" value="Signal recognition particle receptor FtsY"/>
    <property type="match status" value="1"/>
</dbReference>
<evidence type="ECO:0000256" key="1">
    <source>
        <dbReference type="ARBA" id="ARBA00022475"/>
    </source>
</evidence>
<evidence type="ECO:0000313" key="11">
    <source>
        <dbReference type="EMBL" id="HIW03058.1"/>
    </source>
</evidence>
<dbReference type="Pfam" id="PF02881">
    <property type="entry name" value="SRP54_N"/>
    <property type="match status" value="1"/>
</dbReference>
<dbReference type="GO" id="GO:0005886">
    <property type="term" value="C:plasma membrane"/>
    <property type="evidence" value="ECO:0007669"/>
    <property type="project" value="UniProtKB-SubCell"/>
</dbReference>
<evidence type="ECO:0000256" key="7">
    <source>
        <dbReference type="ARBA" id="ARBA00023170"/>
    </source>
</evidence>
<dbReference type="InterPro" id="IPR004390">
    <property type="entry name" value="SR_rcpt_FtsY"/>
</dbReference>
<dbReference type="InterPro" id="IPR003593">
    <property type="entry name" value="AAA+_ATPase"/>
</dbReference>
<proteinExistence type="inferred from homology"/>
<keyword evidence="5 9" id="KW-0342">GTP-binding</keyword>
<dbReference type="FunFam" id="1.20.120.140:FF:000002">
    <property type="entry name" value="Signal recognition particle receptor FtsY"/>
    <property type="match status" value="1"/>
</dbReference>
<dbReference type="InterPro" id="IPR000897">
    <property type="entry name" value="SRP54_GTPase_dom"/>
</dbReference>
<evidence type="ECO:0000256" key="2">
    <source>
        <dbReference type="ARBA" id="ARBA00022490"/>
    </source>
</evidence>
<dbReference type="InterPro" id="IPR013822">
    <property type="entry name" value="Signal_recog_particl_SRP54_hlx"/>
</dbReference>
<dbReference type="SMART" id="SM00962">
    <property type="entry name" value="SRP54"/>
    <property type="match status" value="1"/>
</dbReference>
<keyword evidence="7 9" id="KW-0675">Receptor</keyword>
<evidence type="ECO:0000313" key="12">
    <source>
        <dbReference type="Proteomes" id="UP000823990"/>
    </source>
</evidence>
<keyword evidence="1 9" id="KW-1003">Cell membrane</keyword>
<dbReference type="EMBL" id="DXHS01000119">
    <property type="protein sequence ID" value="HIW03058.1"/>
    <property type="molecule type" value="Genomic_DNA"/>
</dbReference>
<keyword evidence="3 9" id="KW-0547">Nucleotide-binding</keyword>
<evidence type="ECO:0000256" key="3">
    <source>
        <dbReference type="ARBA" id="ARBA00022741"/>
    </source>
</evidence>
<dbReference type="Gene3D" id="3.40.50.300">
    <property type="entry name" value="P-loop containing nucleotide triphosphate hydrolases"/>
    <property type="match status" value="1"/>
</dbReference>
<dbReference type="Pfam" id="PF00448">
    <property type="entry name" value="SRP54"/>
    <property type="match status" value="1"/>
</dbReference>
<reference evidence="11" key="1">
    <citation type="journal article" date="2021" name="PeerJ">
        <title>Extensive microbial diversity within the chicken gut microbiome revealed by metagenomics and culture.</title>
        <authorList>
            <person name="Gilroy R."/>
            <person name="Ravi A."/>
            <person name="Getino M."/>
            <person name="Pursley I."/>
            <person name="Horton D.L."/>
            <person name="Alikhan N.F."/>
            <person name="Baker D."/>
            <person name="Gharbi K."/>
            <person name="Hall N."/>
            <person name="Watson M."/>
            <person name="Adriaenssens E.M."/>
            <person name="Foster-Nyarko E."/>
            <person name="Jarju S."/>
            <person name="Secka A."/>
            <person name="Antonio M."/>
            <person name="Oren A."/>
            <person name="Chaudhuri R.R."/>
            <person name="La Ragione R."/>
            <person name="Hildebrand F."/>
            <person name="Pallen M.J."/>
        </authorList>
    </citation>
    <scope>NUCLEOTIDE SEQUENCE</scope>
    <source>
        <strain evidence="11">12435</strain>
    </source>
</reference>
<dbReference type="SMART" id="SM00963">
    <property type="entry name" value="SRP54_N"/>
    <property type="match status" value="1"/>
</dbReference>
<evidence type="ECO:0000256" key="8">
    <source>
        <dbReference type="ARBA" id="ARBA00048027"/>
    </source>
</evidence>
<feature type="binding site" evidence="9">
    <location>
        <begin position="104"/>
        <end position="111"/>
    </location>
    <ligand>
        <name>GTP</name>
        <dbReference type="ChEBI" id="CHEBI:37565"/>
    </ligand>
</feature>
<gene>
    <name evidence="9 11" type="primary">ftsY</name>
    <name evidence="11" type="ORF">H9892_06935</name>
</gene>
<evidence type="ECO:0000256" key="6">
    <source>
        <dbReference type="ARBA" id="ARBA00023136"/>
    </source>
</evidence>
<dbReference type="GO" id="GO:0005525">
    <property type="term" value="F:GTP binding"/>
    <property type="evidence" value="ECO:0007669"/>
    <property type="project" value="UniProtKB-UniRule"/>
</dbReference>
<dbReference type="AlphaFoldDB" id="A0A9D1Q2N6"/>
<dbReference type="PROSITE" id="PS00300">
    <property type="entry name" value="SRP54"/>
    <property type="match status" value="1"/>
</dbReference>
<name>A0A9D1Q2N6_9FIRM</name>
<dbReference type="GO" id="GO:0006614">
    <property type="term" value="P:SRP-dependent cotranslational protein targeting to membrane"/>
    <property type="evidence" value="ECO:0007669"/>
    <property type="project" value="InterPro"/>
</dbReference>
<evidence type="ECO:0000256" key="9">
    <source>
        <dbReference type="HAMAP-Rule" id="MF_00920"/>
    </source>
</evidence>
<dbReference type="PANTHER" id="PTHR43134">
    <property type="entry name" value="SIGNAL RECOGNITION PARTICLE RECEPTOR SUBUNIT ALPHA"/>
    <property type="match status" value="1"/>
</dbReference>
<evidence type="ECO:0000259" key="10">
    <source>
        <dbReference type="PROSITE" id="PS00300"/>
    </source>
</evidence>
<dbReference type="SMART" id="SM00382">
    <property type="entry name" value="AAA"/>
    <property type="match status" value="1"/>
</dbReference>
<protein>
    <recommendedName>
        <fullName evidence="9">Signal recognition particle receptor FtsY</fullName>
        <shortName evidence="9">SRP receptor</shortName>
        <ecNumber evidence="9">3.6.5.4</ecNumber>
    </recommendedName>
</protein>
<evidence type="ECO:0000256" key="5">
    <source>
        <dbReference type="ARBA" id="ARBA00023134"/>
    </source>
</evidence>
<dbReference type="SUPFAM" id="SSF47364">
    <property type="entry name" value="Domain of the SRP/SRP receptor G-proteins"/>
    <property type="match status" value="1"/>
</dbReference>
<dbReference type="PANTHER" id="PTHR43134:SF1">
    <property type="entry name" value="SIGNAL RECOGNITION PARTICLE RECEPTOR SUBUNIT ALPHA"/>
    <property type="match status" value="1"/>
</dbReference>
<dbReference type="SUPFAM" id="SSF52540">
    <property type="entry name" value="P-loop containing nucleoside triphosphate hydrolases"/>
    <property type="match status" value="1"/>
</dbReference>
<evidence type="ECO:0000256" key="4">
    <source>
        <dbReference type="ARBA" id="ARBA00022801"/>
    </source>
</evidence>
<feature type="domain" description="SRP54-type proteins GTP-binding" evidence="10">
    <location>
        <begin position="271"/>
        <end position="284"/>
    </location>
</feature>
<keyword evidence="4 9" id="KW-0378">Hydrolase</keyword>
<accession>A0A9D1Q2N6</accession>
<feature type="binding site" evidence="9">
    <location>
        <begin position="250"/>
        <end position="253"/>
    </location>
    <ligand>
        <name>GTP</name>
        <dbReference type="ChEBI" id="CHEBI:37565"/>
    </ligand>
</feature>
<dbReference type="CDD" id="cd17874">
    <property type="entry name" value="FtsY"/>
    <property type="match status" value="1"/>
</dbReference>
<organism evidence="11 12">
    <name type="scientific">Candidatus Protoclostridium stercorigallinarum</name>
    <dbReference type="NCBI Taxonomy" id="2838741"/>
    <lineage>
        <taxon>Bacteria</taxon>
        <taxon>Bacillati</taxon>
        <taxon>Bacillota</taxon>
        <taxon>Clostridia</taxon>
        <taxon>Candidatus Protoclostridium</taxon>
    </lineage>
</organism>
<sequence>MGFFAKIKEALKKTKDAIAYRLNKLFTGGVLNDEFYDELETALLSADIGSETTRAILDELKTTIDKKHITRSEQVRDELKRIMCETVDYELPEETYPLVILVAGVNGVGKTTSIGKLAHNYKKAGKSVTIVAGDTFRAAAADQLTVWAERAGVRIVKHAEGADAASVVYDALQSAKSKGTQVTIVDTAGRLHNKVNLMEELKKIDRVIDREFPEAMRLNYIVLDATTGQNALSQVELFNEAIDIDGIILTKLDGTAKGGVVLAISGEEEVPVVYVGVGEGIDDLEKFDAESFVSAIVDG</sequence>
<dbReference type="GO" id="GO:0005047">
    <property type="term" value="F:signal recognition particle binding"/>
    <property type="evidence" value="ECO:0007669"/>
    <property type="project" value="TreeGrafter"/>
</dbReference>
<dbReference type="InterPro" id="IPR042101">
    <property type="entry name" value="SRP54_N_sf"/>
</dbReference>
<comment type="similarity">
    <text evidence="9">Belongs to the GTP-binding SRP family. FtsY subfamily.</text>
</comment>
<comment type="function">
    <text evidence="9">Involved in targeting and insertion of nascent membrane proteins into the cytoplasmic membrane. Acts as a receptor for the complex formed by the signal recognition particle (SRP) and the ribosome-nascent chain (RNC).</text>
</comment>
<dbReference type="InterPro" id="IPR036225">
    <property type="entry name" value="SRP/SRP_N"/>
</dbReference>
<dbReference type="NCBIfam" id="TIGR00064">
    <property type="entry name" value="ftsY"/>
    <property type="match status" value="1"/>
</dbReference>
<dbReference type="InterPro" id="IPR027417">
    <property type="entry name" value="P-loop_NTPase"/>
</dbReference>
<dbReference type="GO" id="GO:0005737">
    <property type="term" value="C:cytoplasm"/>
    <property type="evidence" value="ECO:0007669"/>
    <property type="project" value="UniProtKB-SubCell"/>
</dbReference>
<reference evidence="11" key="2">
    <citation type="submission" date="2021-04" db="EMBL/GenBank/DDBJ databases">
        <authorList>
            <person name="Gilroy R."/>
        </authorList>
    </citation>
    <scope>NUCLEOTIDE SEQUENCE</scope>
    <source>
        <strain evidence="11">12435</strain>
    </source>
</reference>
<dbReference type="Proteomes" id="UP000823990">
    <property type="component" value="Unassembled WGS sequence"/>
</dbReference>
<dbReference type="Gene3D" id="1.20.120.140">
    <property type="entry name" value="Signal recognition particle SRP54, nucleotide-binding domain"/>
    <property type="match status" value="1"/>
</dbReference>
<comment type="catalytic activity">
    <reaction evidence="8 9">
        <text>GTP + H2O = GDP + phosphate + H(+)</text>
        <dbReference type="Rhea" id="RHEA:19669"/>
        <dbReference type="ChEBI" id="CHEBI:15377"/>
        <dbReference type="ChEBI" id="CHEBI:15378"/>
        <dbReference type="ChEBI" id="CHEBI:37565"/>
        <dbReference type="ChEBI" id="CHEBI:43474"/>
        <dbReference type="ChEBI" id="CHEBI:58189"/>
        <dbReference type="EC" id="3.6.5.4"/>
    </reaction>
</comment>
<dbReference type="GO" id="GO:0003924">
    <property type="term" value="F:GTPase activity"/>
    <property type="evidence" value="ECO:0007669"/>
    <property type="project" value="UniProtKB-UniRule"/>
</dbReference>
<dbReference type="EC" id="3.6.5.4" evidence="9"/>
<feature type="binding site" evidence="9">
    <location>
        <begin position="186"/>
        <end position="190"/>
    </location>
    <ligand>
        <name>GTP</name>
        <dbReference type="ChEBI" id="CHEBI:37565"/>
    </ligand>
</feature>
<keyword evidence="2 9" id="KW-0963">Cytoplasm</keyword>
<keyword evidence="6 9" id="KW-0472">Membrane</keyword>